<protein>
    <submittedName>
        <fullName evidence="1">Uncharacterized protein</fullName>
    </submittedName>
</protein>
<evidence type="ECO:0000313" key="1">
    <source>
        <dbReference type="EMBL" id="TQV89113.1"/>
    </source>
</evidence>
<organism evidence="1 2">
    <name type="scientific">Aliikangiella coralliicola</name>
    <dbReference type="NCBI Taxonomy" id="2592383"/>
    <lineage>
        <taxon>Bacteria</taxon>
        <taxon>Pseudomonadati</taxon>
        <taxon>Pseudomonadota</taxon>
        <taxon>Gammaproteobacteria</taxon>
        <taxon>Oceanospirillales</taxon>
        <taxon>Pleioneaceae</taxon>
        <taxon>Aliikangiella</taxon>
    </lineage>
</organism>
<dbReference type="AlphaFoldDB" id="A0A545UI56"/>
<dbReference type="Proteomes" id="UP000315439">
    <property type="component" value="Unassembled WGS sequence"/>
</dbReference>
<gene>
    <name evidence="1" type="ORF">FLL46_03020</name>
</gene>
<keyword evidence="2" id="KW-1185">Reference proteome</keyword>
<dbReference type="OrthoDB" id="1496140at2"/>
<name>A0A545UI56_9GAMM</name>
<dbReference type="RefSeq" id="WP_142891963.1">
    <property type="nucleotide sequence ID" value="NZ_ML660161.1"/>
</dbReference>
<evidence type="ECO:0000313" key="2">
    <source>
        <dbReference type="Proteomes" id="UP000315439"/>
    </source>
</evidence>
<sequence>MALINCDKHGKQGVIHLCTHLHKQFEKKTELDITHQIKKDLSGMTIYLCDECVDKNNLENIEILDFDDLQKIGDDLWPICGKCLI</sequence>
<accession>A0A545UI56</accession>
<dbReference type="EMBL" id="VIKS01000002">
    <property type="protein sequence ID" value="TQV89113.1"/>
    <property type="molecule type" value="Genomic_DNA"/>
</dbReference>
<proteinExistence type="predicted"/>
<comment type="caution">
    <text evidence="1">The sequence shown here is derived from an EMBL/GenBank/DDBJ whole genome shotgun (WGS) entry which is preliminary data.</text>
</comment>
<reference evidence="1 2" key="1">
    <citation type="submission" date="2019-07" db="EMBL/GenBank/DDBJ databases">
        <title>Draft genome for Aliikangiella sp. M105.</title>
        <authorList>
            <person name="Wang G."/>
        </authorList>
    </citation>
    <scope>NUCLEOTIDE SEQUENCE [LARGE SCALE GENOMIC DNA]</scope>
    <source>
        <strain evidence="1 2">M105</strain>
    </source>
</reference>